<keyword evidence="2" id="KW-1185">Reference proteome</keyword>
<reference evidence="1" key="1">
    <citation type="submission" date="2021-09" db="EMBL/GenBank/DDBJ databases">
        <authorList>
            <consortium name="AG Swart"/>
            <person name="Singh M."/>
            <person name="Singh A."/>
            <person name="Seah K."/>
            <person name="Emmerich C."/>
        </authorList>
    </citation>
    <scope>NUCLEOTIDE SEQUENCE</scope>
    <source>
        <strain evidence="1">ATCC30299</strain>
    </source>
</reference>
<protein>
    <submittedName>
        <fullName evidence="1">Uncharacterized protein</fullName>
    </submittedName>
</protein>
<comment type="caution">
    <text evidence="1">The sequence shown here is derived from an EMBL/GenBank/DDBJ whole genome shotgun (WGS) entry which is preliminary data.</text>
</comment>
<dbReference type="Proteomes" id="UP001162131">
    <property type="component" value="Unassembled WGS sequence"/>
</dbReference>
<sequence length="133" mass="15931">MKLTQMPKADYHCQSVIFNGDILISGYEIRHLLRYSIDIDSFSIIPYHFEKRTKKILINAENLYVIECKYQWFIYESKAKDVYGLWGVVANWVINIWPSQVYCTYNKGAIYIITDEKQRYCKFDLRKMKISSF</sequence>
<proteinExistence type="predicted"/>
<evidence type="ECO:0000313" key="1">
    <source>
        <dbReference type="EMBL" id="CAG9323909.1"/>
    </source>
</evidence>
<organism evidence="1 2">
    <name type="scientific">Blepharisma stoltei</name>
    <dbReference type="NCBI Taxonomy" id="1481888"/>
    <lineage>
        <taxon>Eukaryota</taxon>
        <taxon>Sar</taxon>
        <taxon>Alveolata</taxon>
        <taxon>Ciliophora</taxon>
        <taxon>Postciliodesmatophora</taxon>
        <taxon>Heterotrichea</taxon>
        <taxon>Heterotrichida</taxon>
        <taxon>Blepharismidae</taxon>
        <taxon>Blepharisma</taxon>
    </lineage>
</organism>
<gene>
    <name evidence="1" type="ORF">BSTOLATCC_MIC34943</name>
</gene>
<dbReference type="AlphaFoldDB" id="A0AAU9JSP0"/>
<name>A0AAU9JSP0_9CILI</name>
<evidence type="ECO:0000313" key="2">
    <source>
        <dbReference type="Proteomes" id="UP001162131"/>
    </source>
</evidence>
<accession>A0AAU9JSP0</accession>
<dbReference type="EMBL" id="CAJZBQ010000035">
    <property type="protein sequence ID" value="CAG9323909.1"/>
    <property type="molecule type" value="Genomic_DNA"/>
</dbReference>